<dbReference type="GO" id="GO:0005739">
    <property type="term" value="C:mitochondrion"/>
    <property type="evidence" value="ECO:0007669"/>
    <property type="project" value="TreeGrafter"/>
</dbReference>
<dbReference type="Gene3D" id="3.40.640.10">
    <property type="entry name" value="Type I PLP-dependent aspartate aminotransferase-like (Major domain)"/>
    <property type="match status" value="1"/>
</dbReference>
<accession>G7E4N3</accession>
<evidence type="ECO:0000256" key="2">
    <source>
        <dbReference type="ARBA" id="ARBA00007441"/>
    </source>
</evidence>
<organism evidence="7 8">
    <name type="scientific">Mixia osmundae (strain CBS 9802 / IAM 14324 / JCM 22182 / KY 12970)</name>
    <dbReference type="NCBI Taxonomy" id="764103"/>
    <lineage>
        <taxon>Eukaryota</taxon>
        <taxon>Fungi</taxon>
        <taxon>Dikarya</taxon>
        <taxon>Basidiomycota</taxon>
        <taxon>Pucciniomycotina</taxon>
        <taxon>Mixiomycetes</taxon>
        <taxon>Mixiales</taxon>
        <taxon>Mixiaceae</taxon>
        <taxon>Mixia</taxon>
    </lineage>
</organism>
<dbReference type="FunFam" id="3.40.640.10:FF:000024">
    <property type="entry name" value="Kynurenine--oxoglutarate transaminase 3"/>
    <property type="match status" value="1"/>
</dbReference>
<comment type="caution">
    <text evidence="7">The sequence shown here is derived from an EMBL/GenBank/DDBJ whole genome shotgun (WGS) entry which is preliminary data.</text>
</comment>
<dbReference type="CDD" id="cd00609">
    <property type="entry name" value="AAT_like"/>
    <property type="match status" value="1"/>
</dbReference>
<comment type="cofactor">
    <cofactor evidence="1">
        <name>pyridoxal 5'-phosphate</name>
        <dbReference type="ChEBI" id="CHEBI:597326"/>
    </cofactor>
</comment>
<keyword evidence="8" id="KW-1185">Reference proteome</keyword>
<evidence type="ECO:0000259" key="6">
    <source>
        <dbReference type="Pfam" id="PF00155"/>
    </source>
</evidence>
<gene>
    <name evidence="7" type="primary">Mo04472</name>
    <name evidence="7" type="ORF">E5Q_04472</name>
</gene>
<dbReference type="GO" id="GO:0016212">
    <property type="term" value="F:kynurenine-oxoglutarate transaminase activity"/>
    <property type="evidence" value="ECO:0007669"/>
    <property type="project" value="TreeGrafter"/>
</dbReference>
<keyword evidence="5" id="KW-0663">Pyridoxal phosphate</keyword>
<dbReference type="InterPro" id="IPR004839">
    <property type="entry name" value="Aminotransferase_I/II_large"/>
</dbReference>
<dbReference type="InParanoid" id="G7E4N3"/>
<dbReference type="InterPro" id="IPR015424">
    <property type="entry name" value="PyrdxlP-dep_Trfase"/>
</dbReference>
<proteinExistence type="inferred from homology"/>
<dbReference type="InterPro" id="IPR051326">
    <property type="entry name" value="Kynurenine-oxoglutarate_AT"/>
</dbReference>
<dbReference type="AlphaFoldDB" id="G7E4N3"/>
<evidence type="ECO:0000256" key="4">
    <source>
        <dbReference type="ARBA" id="ARBA00022679"/>
    </source>
</evidence>
<name>G7E4N3_MIXOS</name>
<dbReference type="Proteomes" id="UP000009131">
    <property type="component" value="Unassembled WGS sequence"/>
</dbReference>
<reference evidence="7 8" key="1">
    <citation type="journal article" date="2011" name="J. Gen. Appl. Microbiol.">
        <title>Draft genome sequencing of the enigmatic basidiomycete Mixia osmundae.</title>
        <authorList>
            <person name="Nishida H."/>
            <person name="Nagatsuka Y."/>
            <person name="Sugiyama J."/>
        </authorList>
    </citation>
    <scope>NUCLEOTIDE SEQUENCE [LARGE SCALE GENOMIC DNA]</scope>
    <source>
        <strain evidence="8">CBS 9802 / IAM 14324 / JCM 22182 / KY 12970</strain>
    </source>
</reference>
<protein>
    <recommendedName>
        <fullName evidence="6">Aminotransferase class I/classII large domain-containing protein</fullName>
    </recommendedName>
</protein>
<keyword evidence="3" id="KW-0032">Aminotransferase</keyword>
<dbReference type="RefSeq" id="XP_014566258.1">
    <property type="nucleotide sequence ID" value="XM_014710772.1"/>
</dbReference>
<dbReference type="PANTHER" id="PTHR43807:SF20">
    <property type="entry name" value="FI04487P"/>
    <property type="match status" value="1"/>
</dbReference>
<dbReference type="SUPFAM" id="SSF53383">
    <property type="entry name" value="PLP-dependent transferases"/>
    <property type="match status" value="1"/>
</dbReference>
<dbReference type="eggNOG" id="KOG0257">
    <property type="taxonomic scope" value="Eukaryota"/>
</dbReference>
<dbReference type="EMBL" id="BABT02000142">
    <property type="protein sequence ID" value="GAA97793.1"/>
    <property type="molecule type" value="Genomic_DNA"/>
</dbReference>
<evidence type="ECO:0000256" key="3">
    <source>
        <dbReference type="ARBA" id="ARBA00022576"/>
    </source>
</evidence>
<dbReference type="Pfam" id="PF00155">
    <property type="entry name" value="Aminotran_1_2"/>
    <property type="match status" value="1"/>
</dbReference>
<dbReference type="FunCoup" id="G7E4N3">
    <property type="interactions" value="218"/>
</dbReference>
<dbReference type="PANTHER" id="PTHR43807">
    <property type="entry name" value="FI04487P"/>
    <property type="match status" value="1"/>
</dbReference>
<evidence type="ECO:0000256" key="5">
    <source>
        <dbReference type="ARBA" id="ARBA00022898"/>
    </source>
</evidence>
<dbReference type="GO" id="GO:0030170">
    <property type="term" value="F:pyridoxal phosphate binding"/>
    <property type="evidence" value="ECO:0007669"/>
    <property type="project" value="InterPro"/>
</dbReference>
<dbReference type="HOGENOM" id="CLU_017584_4_0_1"/>
<comment type="similarity">
    <text evidence="2">Belongs to the class-I pyridoxal-phosphate-dependent aminotransferase family.</text>
</comment>
<evidence type="ECO:0000256" key="1">
    <source>
        <dbReference type="ARBA" id="ARBA00001933"/>
    </source>
</evidence>
<sequence length="444" mass="49263">MAHTNGHTTNARSKAFPHGYSSRLNDEVTRLDVWSVFSPASGYVPKESINLGQGFMNWAPPKYVRQAFDDALETVEPNHYSIPRGRIRLRQALAETYGTSLGFQDGGKLDPNTDILVTAGANGAIYAFFTAFLEPDGVDEVIVFSPHFDQYVSNIKFNGGKPVYVPLQPPKASSSDIVSKSSDWTVDFDELQKAISPNTRAIILNTPHNPVGKVFTREEISKIGALAKKHDFLILSDEVYDCLAYAPAQHIRVASVDGLADRTVTLGSAGKSFACTGWRIGWAVGKSDLIRPMVAATTRIVFCVSSPAQEAVATGLEKAADHDFFPTQLREYQERLSVVRKGLDALGLPYTVPEGGYFALVDIQRLQWPADFEIPDMIKDRPRDWHAAWFIAQTALVVSIPPTDFYAPQHYHLGEKYIRLSFAKDLDTLRDAGKRLQKLKPFIQ</sequence>
<evidence type="ECO:0000313" key="7">
    <source>
        <dbReference type="EMBL" id="GAA97793.1"/>
    </source>
</evidence>
<evidence type="ECO:0000313" key="8">
    <source>
        <dbReference type="Proteomes" id="UP000009131"/>
    </source>
</evidence>
<dbReference type="InterPro" id="IPR015422">
    <property type="entry name" value="PyrdxlP-dep_Trfase_small"/>
</dbReference>
<dbReference type="Gene3D" id="3.90.1150.10">
    <property type="entry name" value="Aspartate Aminotransferase, domain 1"/>
    <property type="match status" value="1"/>
</dbReference>
<reference evidence="7 8" key="2">
    <citation type="journal article" date="2012" name="Open Biol.">
        <title>Characteristics of nucleosomes and linker DNA regions on the genome of the basidiomycete Mixia osmundae revealed by mono- and dinucleosome mapping.</title>
        <authorList>
            <person name="Nishida H."/>
            <person name="Kondo S."/>
            <person name="Matsumoto T."/>
            <person name="Suzuki Y."/>
            <person name="Yoshikawa H."/>
            <person name="Taylor T.D."/>
            <person name="Sugiyama J."/>
        </authorList>
    </citation>
    <scope>NUCLEOTIDE SEQUENCE [LARGE SCALE GENOMIC DNA]</scope>
    <source>
        <strain evidence="8">CBS 9802 / IAM 14324 / JCM 22182 / KY 12970</strain>
    </source>
</reference>
<dbReference type="InterPro" id="IPR015421">
    <property type="entry name" value="PyrdxlP-dep_Trfase_major"/>
</dbReference>
<dbReference type="OrthoDB" id="2414662at2759"/>
<feature type="domain" description="Aminotransferase class I/classII large" evidence="6">
    <location>
        <begin position="47"/>
        <end position="422"/>
    </location>
</feature>
<dbReference type="STRING" id="764103.G7E4N3"/>
<keyword evidence="4" id="KW-0808">Transferase</keyword>
<dbReference type="OMA" id="PRDFKLC"/>